<protein>
    <submittedName>
        <fullName evidence="9">Alkylation response protein AidB-like acyl-CoA dehydrogenase</fullName>
    </submittedName>
</protein>
<comment type="caution">
    <text evidence="9">The sequence shown here is derived from an EMBL/GenBank/DDBJ whole genome shotgun (WGS) entry which is preliminary data.</text>
</comment>
<dbReference type="PIRSF" id="PIRSF016578">
    <property type="entry name" value="HsaA"/>
    <property type="match status" value="1"/>
</dbReference>
<dbReference type="RefSeq" id="WP_147137875.1">
    <property type="nucleotide sequence ID" value="NZ_BAABIJ010000002.1"/>
</dbReference>
<dbReference type="Pfam" id="PF00441">
    <property type="entry name" value="Acyl-CoA_dh_1"/>
    <property type="match status" value="1"/>
</dbReference>
<evidence type="ECO:0000256" key="2">
    <source>
        <dbReference type="ARBA" id="ARBA00009347"/>
    </source>
</evidence>
<feature type="domain" description="Acyl-CoA oxidase/dehydrogenase middle" evidence="7">
    <location>
        <begin position="118"/>
        <end position="208"/>
    </location>
</feature>
<dbReference type="Pfam" id="PF02770">
    <property type="entry name" value="Acyl-CoA_dh_M"/>
    <property type="match status" value="1"/>
</dbReference>
<dbReference type="CDD" id="cd00567">
    <property type="entry name" value="ACAD"/>
    <property type="match status" value="1"/>
</dbReference>
<evidence type="ECO:0000313" key="9">
    <source>
        <dbReference type="EMBL" id="TWJ11577.1"/>
    </source>
</evidence>
<keyword evidence="10" id="KW-1185">Reference proteome</keyword>
<dbReference type="EMBL" id="VLLL01000006">
    <property type="protein sequence ID" value="TWJ11577.1"/>
    <property type="molecule type" value="Genomic_DNA"/>
</dbReference>
<dbReference type="AlphaFoldDB" id="A0A562V197"/>
<dbReference type="InterPro" id="IPR009100">
    <property type="entry name" value="AcylCoA_DH/oxidase_NM_dom_sf"/>
</dbReference>
<keyword evidence="3 5" id="KW-0285">Flavoprotein</keyword>
<dbReference type="GO" id="GO:0050660">
    <property type="term" value="F:flavin adenine dinucleotide binding"/>
    <property type="evidence" value="ECO:0007669"/>
    <property type="project" value="InterPro"/>
</dbReference>
<dbReference type="InterPro" id="IPR013786">
    <property type="entry name" value="AcylCoA_DH/ox_N"/>
</dbReference>
<comment type="similarity">
    <text evidence="2 5">Belongs to the acyl-CoA dehydrogenase family.</text>
</comment>
<evidence type="ECO:0000313" key="10">
    <source>
        <dbReference type="Proteomes" id="UP000321617"/>
    </source>
</evidence>
<evidence type="ECO:0000259" key="6">
    <source>
        <dbReference type="Pfam" id="PF00441"/>
    </source>
</evidence>
<accession>A0A562V197</accession>
<dbReference type="InterPro" id="IPR006091">
    <property type="entry name" value="Acyl-CoA_Oxase/DH_mid-dom"/>
</dbReference>
<dbReference type="InterPro" id="IPR046373">
    <property type="entry name" value="Acyl-CoA_Oxase/DH_mid-dom_sf"/>
</dbReference>
<dbReference type="OrthoDB" id="2986495at2"/>
<dbReference type="SUPFAM" id="SSF47203">
    <property type="entry name" value="Acyl-CoA dehydrogenase C-terminal domain-like"/>
    <property type="match status" value="1"/>
</dbReference>
<dbReference type="GO" id="GO:0003995">
    <property type="term" value="F:acyl-CoA dehydrogenase activity"/>
    <property type="evidence" value="ECO:0007669"/>
    <property type="project" value="TreeGrafter"/>
</dbReference>
<dbReference type="InterPro" id="IPR037069">
    <property type="entry name" value="AcylCoA_DH/ox_N_sf"/>
</dbReference>
<reference evidence="9 10" key="1">
    <citation type="journal article" date="2013" name="Stand. Genomic Sci.">
        <title>Genomic Encyclopedia of Type Strains, Phase I: The one thousand microbial genomes (KMG-I) project.</title>
        <authorList>
            <person name="Kyrpides N.C."/>
            <person name="Woyke T."/>
            <person name="Eisen J.A."/>
            <person name="Garrity G."/>
            <person name="Lilburn T.G."/>
            <person name="Beck B.J."/>
            <person name="Whitman W.B."/>
            <person name="Hugenholtz P."/>
            <person name="Klenk H.P."/>
        </authorList>
    </citation>
    <scope>NUCLEOTIDE SEQUENCE [LARGE SCALE GENOMIC DNA]</scope>
    <source>
        <strain evidence="9 10">DSM 45044</strain>
    </source>
</reference>
<dbReference type="PANTHER" id="PTHR43884:SF12">
    <property type="entry name" value="ISOVALERYL-COA DEHYDROGENASE, MITOCHONDRIAL-RELATED"/>
    <property type="match status" value="1"/>
</dbReference>
<evidence type="ECO:0000259" key="7">
    <source>
        <dbReference type="Pfam" id="PF02770"/>
    </source>
</evidence>
<dbReference type="Pfam" id="PF02771">
    <property type="entry name" value="Acyl-CoA_dh_N"/>
    <property type="match status" value="1"/>
</dbReference>
<name>A0A562V197_9ACTN</name>
<evidence type="ECO:0000256" key="1">
    <source>
        <dbReference type="ARBA" id="ARBA00001974"/>
    </source>
</evidence>
<dbReference type="Gene3D" id="1.20.140.10">
    <property type="entry name" value="Butyryl-CoA Dehydrogenase, subunit A, domain 3"/>
    <property type="match status" value="1"/>
</dbReference>
<dbReference type="InterPro" id="IPR036250">
    <property type="entry name" value="AcylCo_DH-like_C"/>
</dbReference>
<dbReference type="Gene3D" id="1.10.540.10">
    <property type="entry name" value="Acyl-CoA dehydrogenase/oxidase, N-terminal domain"/>
    <property type="match status" value="1"/>
</dbReference>
<evidence type="ECO:0000256" key="4">
    <source>
        <dbReference type="ARBA" id="ARBA00022827"/>
    </source>
</evidence>
<keyword evidence="4 5" id="KW-0274">FAD</keyword>
<sequence length="379" mass="39950">MREVRRMVPAMRERATEYDRTGDFPAEDFRRLRELGMPGLMVPTRLGGLGADFRTYVEVAYQLGRGNGATGLIFNMHAGVTGALATIPDELAEELGASDYPAHRDRILAEAAAGALFAVAMSERGSGSRLSRMTSGYRRTDDGFHLTAAKSFVSGAGHADAYLVAARDLSAPETVSQFLVPAGDGVTVDPTWDTMGMRATGSHDVRFDVKLPETALVGGVEGVTLLAAQLAPHWMVASYAAVYIGVARSAVEIAAEQAAERNLAGLAPVRARLGRADAAVSAAYATLLHTAALVDAGDPEAAAWVWRTKLSAGDTAAAVTASMMEVAGASSIRRGNPLERLFRDARCGALQPATSDVCADWLGVHAMGGDPYAGSEPRW</sequence>
<comment type="cofactor">
    <cofactor evidence="1 5">
        <name>FAD</name>
        <dbReference type="ChEBI" id="CHEBI:57692"/>
    </cofactor>
</comment>
<organism evidence="9 10">
    <name type="scientific">Stackebrandtia albiflava</name>
    <dbReference type="NCBI Taxonomy" id="406432"/>
    <lineage>
        <taxon>Bacteria</taxon>
        <taxon>Bacillati</taxon>
        <taxon>Actinomycetota</taxon>
        <taxon>Actinomycetes</taxon>
        <taxon>Glycomycetales</taxon>
        <taxon>Glycomycetaceae</taxon>
        <taxon>Stackebrandtia</taxon>
    </lineage>
</organism>
<feature type="domain" description="Acyl-CoA dehydrogenase/oxidase N-terminal" evidence="8">
    <location>
        <begin position="5"/>
        <end position="82"/>
    </location>
</feature>
<dbReference type="PANTHER" id="PTHR43884">
    <property type="entry name" value="ACYL-COA DEHYDROGENASE"/>
    <property type="match status" value="1"/>
</dbReference>
<keyword evidence="5" id="KW-0560">Oxidoreductase</keyword>
<dbReference type="InterPro" id="IPR009075">
    <property type="entry name" value="AcylCo_DH/oxidase_C"/>
</dbReference>
<evidence type="ECO:0000256" key="3">
    <source>
        <dbReference type="ARBA" id="ARBA00022630"/>
    </source>
</evidence>
<dbReference type="SUPFAM" id="SSF56645">
    <property type="entry name" value="Acyl-CoA dehydrogenase NM domain-like"/>
    <property type="match status" value="1"/>
</dbReference>
<evidence type="ECO:0000259" key="8">
    <source>
        <dbReference type="Pfam" id="PF02771"/>
    </source>
</evidence>
<evidence type="ECO:0000256" key="5">
    <source>
        <dbReference type="RuleBase" id="RU362125"/>
    </source>
</evidence>
<dbReference type="Gene3D" id="2.40.110.10">
    <property type="entry name" value="Butyryl-CoA Dehydrogenase, subunit A, domain 2"/>
    <property type="match status" value="1"/>
</dbReference>
<feature type="domain" description="Acyl-CoA dehydrogenase/oxidase C-terminal" evidence="6">
    <location>
        <begin position="238"/>
        <end position="348"/>
    </location>
</feature>
<dbReference type="Proteomes" id="UP000321617">
    <property type="component" value="Unassembled WGS sequence"/>
</dbReference>
<gene>
    <name evidence="9" type="ORF">LX16_2302</name>
</gene>
<proteinExistence type="inferred from homology"/>